<feature type="transmembrane region" description="Helical" evidence="2">
    <location>
        <begin position="214"/>
        <end position="237"/>
    </location>
</feature>
<name>A0A8J7P7M1_9BACT</name>
<reference evidence="3" key="1">
    <citation type="submission" date="2021-02" db="EMBL/GenBank/DDBJ databases">
        <title>Genome-Resolved Metagenomics of a Microbial Community Performing Photosynthetic Biological Nutrient Removal.</title>
        <authorList>
            <person name="Mcdaniel E.A."/>
        </authorList>
    </citation>
    <scope>NUCLEOTIDE SEQUENCE</scope>
    <source>
        <strain evidence="3">UWPOB_OBS1</strain>
    </source>
</reference>
<keyword evidence="2" id="KW-1133">Transmembrane helix</keyword>
<dbReference type="PROSITE" id="PS51257">
    <property type="entry name" value="PROKAR_LIPOPROTEIN"/>
    <property type="match status" value="1"/>
</dbReference>
<evidence type="ECO:0000256" key="1">
    <source>
        <dbReference type="SAM" id="Coils"/>
    </source>
</evidence>
<feature type="transmembrane region" description="Helical" evidence="2">
    <location>
        <begin position="306"/>
        <end position="326"/>
    </location>
</feature>
<dbReference type="InterPro" id="IPR010921">
    <property type="entry name" value="Trp_repressor/repl_initiator"/>
</dbReference>
<dbReference type="GO" id="GO:0043565">
    <property type="term" value="F:sequence-specific DNA binding"/>
    <property type="evidence" value="ECO:0007669"/>
    <property type="project" value="InterPro"/>
</dbReference>
<feature type="transmembrane region" description="Helical" evidence="2">
    <location>
        <begin position="97"/>
        <end position="118"/>
    </location>
</feature>
<evidence type="ECO:0000313" key="3">
    <source>
        <dbReference type="EMBL" id="MBN8660319.1"/>
    </source>
</evidence>
<sequence length="640" mass="73342">MNSFIKSKPLEYWIVTAAYVLVLSACLLLALQRVFYWTAHPLFVCSDQSVYLAMAELILAGKIPYRDFFDFNPPLIMYLNVVPIMVARLFHLPPPLALALVVEALHAISILVMAALLYVYRKSVPVLPFLPFLFAYAYFTTLMENDMGQREHLFTFFFMPYFLLRGIRHFGTRPSNWFSIPIGFFCGLLLSLKPQFFFLAFCAELGFLLSSRNWRALISFETLSLLVAPLGYILFFLRLPKEALKVLFEQALPIYQYGTIWSSKCFPHMLCSYDYFIRPFLQLVGSLTIAFLILPTSLGRSRAGAWLSPLIFICLGAMVVYIQGAQAWTYRLLPMALFAQVLLAYEAGLICSVPLLRAFQMWKGFSLLAALAVFGGTAHYANLCLEEYRIVPPDRFDINLEGLGYSGFSPRNDFDETFFSMIENSQPDEKIVHIGSGIRPGYPAQLQSGRAPGSRYLYFMITMIRSAVEVNPKLKDKFAAIEKQVVDNLGEDILKNRPNLVYLQDFPVRDALQEHHFVERFLGNYTEIGTVDSTRIYRLTGGKFNYAAFGVWRRAEIAMSVLRKELTAEQAAAKYQLPVEVVNDWVKRAKAGLLRRLSDRSLDREAEMQKEIYELNDRLFKLNLEKGELEQELFKLKEKK</sequence>
<keyword evidence="2" id="KW-0812">Transmembrane</keyword>
<feature type="transmembrane region" description="Helical" evidence="2">
    <location>
        <begin position="177"/>
        <end position="202"/>
    </location>
</feature>
<protein>
    <recommendedName>
        <fullName evidence="5">Glycosyltransferase RgtA/B/C/D-like domain-containing protein</fullName>
    </recommendedName>
</protein>
<evidence type="ECO:0000313" key="4">
    <source>
        <dbReference type="Proteomes" id="UP000664277"/>
    </source>
</evidence>
<feature type="transmembrane region" description="Helical" evidence="2">
    <location>
        <begin position="365"/>
        <end position="383"/>
    </location>
</feature>
<feature type="transmembrane region" description="Helical" evidence="2">
    <location>
        <begin position="124"/>
        <end position="141"/>
    </location>
</feature>
<feature type="transmembrane region" description="Helical" evidence="2">
    <location>
        <begin position="71"/>
        <end position="90"/>
    </location>
</feature>
<dbReference type="EMBL" id="JAFLCK010000009">
    <property type="protein sequence ID" value="MBN8660319.1"/>
    <property type="molecule type" value="Genomic_DNA"/>
</dbReference>
<keyword evidence="2" id="KW-0472">Membrane</keyword>
<feature type="coiled-coil region" evidence="1">
    <location>
        <begin position="612"/>
        <end position="639"/>
    </location>
</feature>
<gene>
    <name evidence="3" type="ORF">J0M35_08165</name>
</gene>
<evidence type="ECO:0008006" key="5">
    <source>
        <dbReference type="Google" id="ProtNLM"/>
    </source>
</evidence>
<keyword evidence="1" id="KW-0175">Coiled coil</keyword>
<evidence type="ECO:0000256" key="2">
    <source>
        <dbReference type="SAM" id="Phobius"/>
    </source>
</evidence>
<feature type="transmembrane region" description="Helical" evidence="2">
    <location>
        <begin position="276"/>
        <end position="294"/>
    </location>
</feature>
<organism evidence="3 4">
    <name type="scientific">Candidatus Obscuribacter phosphatis</name>
    <dbReference type="NCBI Taxonomy" id="1906157"/>
    <lineage>
        <taxon>Bacteria</taxon>
        <taxon>Bacillati</taxon>
        <taxon>Candidatus Melainabacteria</taxon>
        <taxon>Candidatus Obscuribacterales</taxon>
        <taxon>Candidatus Obscuribacteraceae</taxon>
        <taxon>Candidatus Obscuribacter</taxon>
    </lineage>
</organism>
<comment type="caution">
    <text evidence="3">The sequence shown here is derived from an EMBL/GenBank/DDBJ whole genome shotgun (WGS) entry which is preliminary data.</text>
</comment>
<feature type="transmembrane region" description="Helical" evidence="2">
    <location>
        <begin position="153"/>
        <end position="171"/>
    </location>
</feature>
<feature type="transmembrane region" description="Helical" evidence="2">
    <location>
        <begin position="12"/>
        <end position="31"/>
    </location>
</feature>
<dbReference type="AlphaFoldDB" id="A0A8J7P7M1"/>
<accession>A0A8J7P7M1</accession>
<dbReference type="SUPFAM" id="SSF48295">
    <property type="entry name" value="TrpR-like"/>
    <property type="match status" value="1"/>
</dbReference>
<proteinExistence type="predicted"/>
<dbReference type="Proteomes" id="UP000664277">
    <property type="component" value="Unassembled WGS sequence"/>
</dbReference>
<feature type="transmembrane region" description="Helical" evidence="2">
    <location>
        <begin position="332"/>
        <end position="353"/>
    </location>
</feature>